<dbReference type="RefSeq" id="WP_193664176.1">
    <property type="nucleotide sequence ID" value="NZ_BAAAMM010000002.1"/>
</dbReference>
<sequence>MTSTPPPVDPTPPTGLVGLTATDAVGELDAAGRPHRLLRPGTMRTLDFRPDRVNLLLDEDDVVVEVTLG</sequence>
<keyword evidence="2" id="KW-1185">Reference proteome</keyword>
<dbReference type="EMBL" id="JBEGDP010000007">
    <property type="protein sequence ID" value="MEQ7847407.1"/>
    <property type="molecule type" value="Genomic_DNA"/>
</dbReference>
<evidence type="ECO:0000313" key="2">
    <source>
        <dbReference type="Proteomes" id="UP001482520"/>
    </source>
</evidence>
<protein>
    <submittedName>
        <fullName evidence="1">I78 family peptidase inhibitor</fullName>
    </submittedName>
</protein>
<accession>A0ABV1NY73</accession>
<evidence type="ECO:0000313" key="1">
    <source>
        <dbReference type="EMBL" id="MEQ7847407.1"/>
    </source>
</evidence>
<dbReference type="Proteomes" id="UP001482520">
    <property type="component" value="Unassembled WGS sequence"/>
</dbReference>
<gene>
    <name evidence="1" type="ORF">V6R90_08965</name>
</gene>
<dbReference type="Gene3D" id="3.30.10.10">
    <property type="entry name" value="Trypsin Inhibitor V, subunit A"/>
    <property type="match status" value="1"/>
</dbReference>
<name>A0ABV1NY73_9ACTN</name>
<reference evidence="1 2" key="1">
    <citation type="submission" date="2024-02" db="EMBL/GenBank/DDBJ databases">
        <title>Full genome sequence of Nocardioides kribbensis.</title>
        <authorList>
            <person name="Poletto B.L."/>
            <person name="Silva G."/>
            <person name="Galante D."/>
            <person name="Campos K.R."/>
            <person name="Santos M.B.N."/>
            <person name="Sacchi C.T."/>
        </authorList>
    </citation>
    <scope>NUCLEOTIDE SEQUENCE [LARGE SCALE GENOMIC DNA]</scope>
    <source>
        <strain evidence="1 2">O4R</strain>
    </source>
</reference>
<dbReference type="InterPro" id="IPR021719">
    <property type="entry name" value="Prot_inh_I78"/>
</dbReference>
<dbReference type="Pfam" id="PF11720">
    <property type="entry name" value="Inhibitor_I78"/>
    <property type="match status" value="1"/>
</dbReference>
<proteinExistence type="predicted"/>
<organism evidence="1 2">
    <name type="scientific">Nocardioides kribbensis</name>
    <dbReference type="NCBI Taxonomy" id="305517"/>
    <lineage>
        <taxon>Bacteria</taxon>
        <taxon>Bacillati</taxon>
        <taxon>Actinomycetota</taxon>
        <taxon>Actinomycetes</taxon>
        <taxon>Propionibacteriales</taxon>
        <taxon>Nocardioidaceae</taxon>
        <taxon>Nocardioides</taxon>
    </lineage>
</organism>
<comment type="caution">
    <text evidence="1">The sequence shown here is derived from an EMBL/GenBank/DDBJ whole genome shotgun (WGS) entry which is preliminary data.</text>
</comment>